<dbReference type="AlphaFoldDB" id="A0A0V1LI04"/>
<comment type="caution">
    <text evidence="1">The sequence shown here is derived from an EMBL/GenBank/DDBJ whole genome shotgun (WGS) entry which is preliminary data.</text>
</comment>
<organism evidence="1 2">
    <name type="scientific">Trichinella nativa</name>
    <dbReference type="NCBI Taxonomy" id="6335"/>
    <lineage>
        <taxon>Eukaryota</taxon>
        <taxon>Metazoa</taxon>
        <taxon>Ecdysozoa</taxon>
        <taxon>Nematoda</taxon>
        <taxon>Enoplea</taxon>
        <taxon>Dorylaimia</taxon>
        <taxon>Trichinellida</taxon>
        <taxon>Trichinellidae</taxon>
        <taxon>Trichinella</taxon>
    </lineage>
</organism>
<dbReference type="Proteomes" id="UP000054721">
    <property type="component" value="Unassembled WGS sequence"/>
</dbReference>
<dbReference type="EMBL" id="JYDW01000047">
    <property type="protein sequence ID" value="KRZ59107.1"/>
    <property type="molecule type" value="Genomic_DNA"/>
</dbReference>
<gene>
    <name evidence="1" type="ORF">T02_13156</name>
</gene>
<evidence type="ECO:0000313" key="2">
    <source>
        <dbReference type="Proteomes" id="UP000054721"/>
    </source>
</evidence>
<protein>
    <submittedName>
        <fullName evidence="1">Uncharacterized protein</fullName>
    </submittedName>
</protein>
<sequence length="83" mass="8761">MGCSSFRVSSNFKKGCPSLNGLLKRQQRLVDASFFLRLSSSQVPSGKTTISMIAHKPNFSAFRALVVSPCAAHGTSAAAEASL</sequence>
<accession>A0A0V1LI04</accession>
<reference evidence="1 2" key="1">
    <citation type="submission" date="2015-05" db="EMBL/GenBank/DDBJ databases">
        <title>Evolution of Trichinella species and genotypes.</title>
        <authorList>
            <person name="Korhonen P.K."/>
            <person name="Edoardo P."/>
            <person name="Giuseppe L.R."/>
            <person name="Gasser R.B."/>
        </authorList>
    </citation>
    <scope>NUCLEOTIDE SEQUENCE [LARGE SCALE GENOMIC DNA]</scope>
    <source>
        <strain evidence="1">ISS10</strain>
    </source>
</reference>
<keyword evidence="2" id="KW-1185">Reference proteome</keyword>
<evidence type="ECO:0000313" key="1">
    <source>
        <dbReference type="EMBL" id="KRZ59107.1"/>
    </source>
</evidence>
<name>A0A0V1LI04_9BILA</name>
<proteinExistence type="predicted"/>